<gene>
    <name evidence="1" type="ORF">NEOLEDRAFT_724444</name>
</gene>
<dbReference type="AlphaFoldDB" id="A0A165Q3L3"/>
<accession>A0A165Q3L3</accession>
<evidence type="ECO:0000313" key="1">
    <source>
        <dbReference type="EMBL" id="KZT21872.1"/>
    </source>
</evidence>
<dbReference type="InParanoid" id="A0A165Q3L3"/>
<sequence length="231" mass="25069">MLSVARPTSNCTLGAAQSKVACALSTPTCTRCISTCACALVQSDPYSRFHPRCGSRPVSTFRLDQDLLALSMPRLPSAADTDWNLLVIGGRHAACLQCLPWWFDALLRLDVCFRLDRHLFAFSSPFSVYLHLRCGSTPTRTLGAVRSMPICALAPARCLLYDFTRTCALAAARHVLALSCSATSTCASIAARRLHILSLQLNTYLYSHCSSTSTCILAAARLRHTCPLIAA</sequence>
<reference evidence="1 2" key="1">
    <citation type="journal article" date="2016" name="Mol. Biol. Evol.">
        <title>Comparative Genomics of Early-Diverging Mushroom-Forming Fungi Provides Insights into the Origins of Lignocellulose Decay Capabilities.</title>
        <authorList>
            <person name="Nagy L.G."/>
            <person name="Riley R."/>
            <person name="Tritt A."/>
            <person name="Adam C."/>
            <person name="Daum C."/>
            <person name="Floudas D."/>
            <person name="Sun H."/>
            <person name="Yadav J.S."/>
            <person name="Pangilinan J."/>
            <person name="Larsson K.H."/>
            <person name="Matsuura K."/>
            <person name="Barry K."/>
            <person name="Labutti K."/>
            <person name="Kuo R."/>
            <person name="Ohm R.A."/>
            <person name="Bhattacharya S.S."/>
            <person name="Shirouzu T."/>
            <person name="Yoshinaga Y."/>
            <person name="Martin F.M."/>
            <person name="Grigoriev I.V."/>
            <person name="Hibbett D.S."/>
        </authorList>
    </citation>
    <scope>NUCLEOTIDE SEQUENCE [LARGE SCALE GENOMIC DNA]</scope>
    <source>
        <strain evidence="1 2">HHB14362 ss-1</strain>
    </source>
</reference>
<protein>
    <submittedName>
        <fullName evidence="1">Uncharacterized protein</fullName>
    </submittedName>
</protein>
<keyword evidence="2" id="KW-1185">Reference proteome</keyword>
<dbReference type="Proteomes" id="UP000076761">
    <property type="component" value="Unassembled WGS sequence"/>
</dbReference>
<proteinExistence type="predicted"/>
<evidence type="ECO:0000313" key="2">
    <source>
        <dbReference type="Proteomes" id="UP000076761"/>
    </source>
</evidence>
<name>A0A165Q3L3_9AGAM</name>
<organism evidence="1 2">
    <name type="scientific">Neolentinus lepideus HHB14362 ss-1</name>
    <dbReference type="NCBI Taxonomy" id="1314782"/>
    <lineage>
        <taxon>Eukaryota</taxon>
        <taxon>Fungi</taxon>
        <taxon>Dikarya</taxon>
        <taxon>Basidiomycota</taxon>
        <taxon>Agaricomycotina</taxon>
        <taxon>Agaricomycetes</taxon>
        <taxon>Gloeophyllales</taxon>
        <taxon>Gloeophyllaceae</taxon>
        <taxon>Neolentinus</taxon>
    </lineage>
</organism>
<dbReference type="EMBL" id="KV425602">
    <property type="protein sequence ID" value="KZT21872.1"/>
    <property type="molecule type" value="Genomic_DNA"/>
</dbReference>